<dbReference type="EMBL" id="AGNL01012920">
    <property type="protein sequence ID" value="EJK67572.1"/>
    <property type="molecule type" value="Genomic_DNA"/>
</dbReference>
<dbReference type="AlphaFoldDB" id="K0TAP6"/>
<sequence>PKAGDSRALHPKLGCVHQGPRASARRIEADLVDEGDAAAFGDVGYGPSRYVEDPQARPARSVRDSTIASVRAAVRGGRAFELIRPETS</sequence>
<keyword evidence="2" id="KW-1185">Reference proteome</keyword>
<dbReference type="Proteomes" id="UP000266841">
    <property type="component" value="Unassembled WGS sequence"/>
</dbReference>
<gene>
    <name evidence="1" type="ORF">THAOC_11374</name>
</gene>
<reference evidence="1 2" key="1">
    <citation type="journal article" date="2012" name="Genome Biol.">
        <title>Genome and low-iron response of an oceanic diatom adapted to chronic iron limitation.</title>
        <authorList>
            <person name="Lommer M."/>
            <person name="Specht M."/>
            <person name="Roy A.S."/>
            <person name="Kraemer L."/>
            <person name="Andreson R."/>
            <person name="Gutowska M.A."/>
            <person name="Wolf J."/>
            <person name="Bergner S.V."/>
            <person name="Schilhabel M.B."/>
            <person name="Klostermeier U.C."/>
            <person name="Beiko R.G."/>
            <person name="Rosenstiel P."/>
            <person name="Hippler M."/>
            <person name="Laroche J."/>
        </authorList>
    </citation>
    <scope>NUCLEOTIDE SEQUENCE [LARGE SCALE GENOMIC DNA]</scope>
    <source>
        <strain evidence="1 2">CCMP1005</strain>
    </source>
</reference>
<comment type="caution">
    <text evidence="1">The sequence shown here is derived from an EMBL/GenBank/DDBJ whole genome shotgun (WGS) entry which is preliminary data.</text>
</comment>
<evidence type="ECO:0000313" key="2">
    <source>
        <dbReference type="Proteomes" id="UP000266841"/>
    </source>
</evidence>
<accession>K0TAP6</accession>
<organism evidence="1 2">
    <name type="scientific">Thalassiosira oceanica</name>
    <name type="common">Marine diatom</name>
    <dbReference type="NCBI Taxonomy" id="159749"/>
    <lineage>
        <taxon>Eukaryota</taxon>
        <taxon>Sar</taxon>
        <taxon>Stramenopiles</taxon>
        <taxon>Ochrophyta</taxon>
        <taxon>Bacillariophyta</taxon>
        <taxon>Coscinodiscophyceae</taxon>
        <taxon>Thalassiosirophycidae</taxon>
        <taxon>Thalassiosirales</taxon>
        <taxon>Thalassiosiraceae</taxon>
        <taxon>Thalassiosira</taxon>
    </lineage>
</organism>
<feature type="non-terminal residue" evidence="1">
    <location>
        <position position="1"/>
    </location>
</feature>
<protein>
    <submittedName>
        <fullName evidence="1">Uncharacterized protein</fullName>
    </submittedName>
</protein>
<proteinExistence type="predicted"/>
<name>K0TAP6_THAOC</name>
<evidence type="ECO:0000313" key="1">
    <source>
        <dbReference type="EMBL" id="EJK67572.1"/>
    </source>
</evidence>